<accession>A0ABD0N7T7</accession>
<name>A0ABD0N7T7_CIRMR</name>
<dbReference type="AlphaFoldDB" id="A0ABD0N7T7"/>
<feature type="signal peptide" evidence="1">
    <location>
        <begin position="1"/>
        <end position="21"/>
    </location>
</feature>
<keyword evidence="1" id="KW-0732">Signal</keyword>
<gene>
    <name evidence="2" type="ORF">M9458_045748</name>
</gene>
<dbReference type="Proteomes" id="UP001529510">
    <property type="component" value="Unassembled WGS sequence"/>
</dbReference>
<evidence type="ECO:0000313" key="3">
    <source>
        <dbReference type="Proteomes" id="UP001529510"/>
    </source>
</evidence>
<feature type="chain" id="PRO_5044885470" evidence="1">
    <location>
        <begin position="22"/>
        <end position="55"/>
    </location>
</feature>
<comment type="caution">
    <text evidence="2">The sequence shown here is derived from an EMBL/GenBank/DDBJ whole genome shotgun (WGS) entry which is preliminary data.</text>
</comment>
<reference evidence="2 3" key="1">
    <citation type="submission" date="2024-05" db="EMBL/GenBank/DDBJ databases">
        <title>Genome sequencing and assembly of Indian major carp, Cirrhinus mrigala (Hamilton, 1822).</title>
        <authorList>
            <person name="Mohindra V."/>
            <person name="Chowdhury L.M."/>
            <person name="Lal K."/>
            <person name="Jena J.K."/>
        </authorList>
    </citation>
    <scope>NUCLEOTIDE SEQUENCE [LARGE SCALE GENOMIC DNA]</scope>
    <source>
        <strain evidence="2">CM1030</strain>
        <tissue evidence="2">Blood</tissue>
    </source>
</reference>
<dbReference type="Gene3D" id="1.10.630.10">
    <property type="entry name" value="Cytochrome P450"/>
    <property type="match status" value="1"/>
</dbReference>
<keyword evidence="3" id="KW-1185">Reference proteome</keyword>
<feature type="non-terminal residue" evidence="2">
    <location>
        <position position="1"/>
    </location>
</feature>
<dbReference type="InterPro" id="IPR036396">
    <property type="entry name" value="Cyt_P450_sf"/>
</dbReference>
<evidence type="ECO:0000256" key="1">
    <source>
        <dbReference type="SAM" id="SignalP"/>
    </source>
</evidence>
<protein>
    <submittedName>
        <fullName evidence="2">Uncharacterized protein</fullName>
    </submittedName>
</protein>
<proteinExistence type="predicted"/>
<evidence type="ECO:0000313" key="2">
    <source>
        <dbReference type="EMBL" id="KAL0157672.1"/>
    </source>
</evidence>
<sequence>TLAKTELFLFITSLLQWIRFSWPPGAKWPDMNGIVSVVRSPEAYNIICHSRGSKN</sequence>
<dbReference type="EMBL" id="JAMKFB020000023">
    <property type="protein sequence ID" value="KAL0157672.1"/>
    <property type="molecule type" value="Genomic_DNA"/>
</dbReference>
<organism evidence="2 3">
    <name type="scientific">Cirrhinus mrigala</name>
    <name type="common">Mrigala</name>
    <dbReference type="NCBI Taxonomy" id="683832"/>
    <lineage>
        <taxon>Eukaryota</taxon>
        <taxon>Metazoa</taxon>
        <taxon>Chordata</taxon>
        <taxon>Craniata</taxon>
        <taxon>Vertebrata</taxon>
        <taxon>Euteleostomi</taxon>
        <taxon>Actinopterygii</taxon>
        <taxon>Neopterygii</taxon>
        <taxon>Teleostei</taxon>
        <taxon>Ostariophysi</taxon>
        <taxon>Cypriniformes</taxon>
        <taxon>Cyprinidae</taxon>
        <taxon>Labeoninae</taxon>
        <taxon>Labeonini</taxon>
        <taxon>Cirrhinus</taxon>
    </lineage>
</organism>